<dbReference type="InterPro" id="IPR013154">
    <property type="entry name" value="ADH-like_N"/>
</dbReference>
<dbReference type="Pfam" id="PF13602">
    <property type="entry name" value="ADH_zinc_N_2"/>
    <property type="match status" value="1"/>
</dbReference>
<dbReference type="PANTHER" id="PTHR11695:SF294">
    <property type="entry name" value="RETICULON-4-INTERACTING PROTEIN 1, MITOCHONDRIAL"/>
    <property type="match status" value="1"/>
</dbReference>
<comment type="caution">
    <text evidence="2">The sequence shown here is derived from an EMBL/GenBank/DDBJ whole genome shotgun (WGS) entry which is preliminary data.</text>
</comment>
<evidence type="ECO:0000313" key="2">
    <source>
        <dbReference type="EMBL" id="MBL5936516.1"/>
    </source>
</evidence>
<dbReference type="Gene3D" id="3.40.50.720">
    <property type="entry name" value="NAD(P)-binding Rossmann-like Domain"/>
    <property type="match status" value="1"/>
</dbReference>
<dbReference type="PANTHER" id="PTHR11695">
    <property type="entry name" value="ALCOHOL DEHYDROGENASE RELATED"/>
    <property type="match status" value="1"/>
</dbReference>
<proteinExistence type="predicted"/>
<dbReference type="SMART" id="SM00829">
    <property type="entry name" value="PKS_ER"/>
    <property type="match status" value="1"/>
</dbReference>
<sequence>MRTRTMKAFTFKRYGKSPELGFDDRDYPSVGADEILVKVHAVGLNPIDNMIPTGMFKPVLHFTLPATMGSDLSGVVIETGSRVTRFKPGDEVFASIFDTGRGSLAEFAVVPERLAAIKPANLDFVQAASLPMVSLTSWQAFTERARLQPGQKVFIPAGSGGIGSFAIQLAKHLGAKVGTTTSSANIEWVSRLGADEVVDYKKQEFENVLSGYDCVLGTVRGDTIEKSTHILNPGGKIISLIGPLDAAFARDRHLTIVLRFVFSLMSRKIMHLSKKRNLSYSFLFVRPDGAQLTQISKLIEAEQIVPVIDKVFPFTATKDALDYLAGGHAKGKVVVKIHE</sequence>
<evidence type="ECO:0000259" key="1">
    <source>
        <dbReference type="SMART" id="SM00829"/>
    </source>
</evidence>
<dbReference type="SUPFAM" id="SSF51735">
    <property type="entry name" value="NAD(P)-binding Rossmann-fold domains"/>
    <property type="match status" value="1"/>
</dbReference>
<gene>
    <name evidence="2" type="ORF">I7V27_18935</name>
</gene>
<dbReference type="Gene3D" id="3.90.180.10">
    <property type="entry name" value="Medium-chain alcohol dehydrogenases, catalytic domain"/>
    <property type="match status" value="1"/>
</dbReference>
<dbReference type="RefSeq" id="WP_202666327.1">
    <property type="nucleotide sequence ID" value="NZ_JAENMR010000012.1"/>
</dbReference>
<dbReference type="CDD" id="cd05289">
    <property type="entry name" value="MDR_like_2"/>
    <property type="match status" value="1"/>
</dbReference>
<dbReference type="Proteomes" id="UP000653275">
    <property type="component" value="Unassembled WGS sequence"/>
</dbReference>
<protein>
    <submittedName>
        <fullName evidence="2">NADP-dependent oxidoreductase</fullName>
    </submittedName>
</protein>
<dbReference type="InterPro" id="IPR020843">
    <property type="entry name" value="ER"/>
</dbReference>
<organism evidence="2 3">
    <name type="scientific">Lelliottia amnigena</name>
    <name type="common">Enterobacter amnigenus</name>
    <dbReference type="NCBI Taxonomy" id="61646"/>
    <lineage>
        <taxon>Bacteria</taxon>
        <taxon>Pseudomonadati</taxon>
        <taxon>Pseudomonadota</taxon>
        <taxon>Gammaproteobacteria</taxon>
        <taxon>Enterobacterales</taxon>
        <taxon>Enterobacteriaceae</taxon>
        <taxon>Lelliottia</taxon>
    </lineage>
</organism>
<dbReference type="EMBL" id="JAENMS010000012">
    <property type="protein sequence ID" value="MBL5936516.1"/>
    <property type="molecule type" value="Genomic_DNA"/>
</dbReference>
<reference evidence="2" key="1">
    <citation type="submission" date="2020-12" db="EMBL/GenBank/DDBJ databases">
        <title>Draft genome sequence of Enterobacter spp., Lelliottia spp. and Serratia spp. isolated from drinking water reservoirs and lakes.</title>
        <authorList>
            <person name="Reitter C."/>
            <person name="Neuhaus K."/>
            <person name="Huegler M."/>
        </authorList>
    </citation>
    <scope>NUCLEOTIDE SEQUENCE</scope>
    <source>
        <strain evidence="2">TZW15</strain>
    </source>
</reference>
<dbReference type="InterPro" id="IPR011032">
    <property type="entry name" value="GroES-like_sf"/>
</dbReference>
<evidence type="ECO:0000313" key="3">
    <source>
        <dbReference type="Proteomes" id="UP000653275"/>
    </source>
</evidence>
<dbReference type="InterPro" id="IPR036291">
    <property type="entry name" value="NAD(P)-bd_dom_sf"/>
</dbReference>
<dbReference type="Pfam" id="PF08240">
    <property type="entry name" value="ADH_N"/>
    <property type="match status" value="1"/>
</dbReference>
<dbReference type="GO" id="GO:0016491">
    <property type="term" value="F:oxidoreductase activity"/>
    <property type="evidence" value="ECO:0007669"/>
    <property type="project" value="InterPro"/>
</dbReference>
<dbReference type="SUPFAM" id="SSF50129">
    <property type="entry name" value="GroES-like"/>
    <property type="match status" value="1"/>
</dbReference>
<dbReference type="InterPro" id="IPR050700">
    <property type="entry name" value="YIM1/Zinc_Alcohol_DH_Fams"/>
</dbReference>
<accession>A0AAP2AIE6</accession>
<name>A0AAP2AIE6_LELAM</name>
<feature type="domain" description="Enoyl reductase (ER)" evidence="1">
    <location>
        <begin position="15"/>
        <end position="335"/>
    </location>
</feature>
<dbReference type="AlphaFoldDB" id="A0AAP2AIE6"/>